<organism evidence="2 3">
    <name type="scientific">Parasedimentitalea maritima</name>
    <dbReference type="NCBI Taxonomy" id="2578117"/>
    <lineage>
        <taxon>Bacteria</taxon>
        <taxon>Pseudomonadati</taxon>
        <taxon>Pseudomonadota</taxon>
        <taxon>Alphaproteobacteria</taxon>
        <taxon>Rhodobacterales</taxon>
        <taxon>Paracoccaceae</taxon>
        <taxon>Parasedimentitalea</taxon>
    </lineage>
</organism>
<dbReference type="Pfam" id="PF16363">
    <property type="entry name" value="GDP_Man_Dehyd"/>
    <property type="match status" value="1"/>
</dbReference>
<proteinExistence type="predicted"/>
<dbReference type="EC" id="4.2.1.45" evidence="2"/>
<comment type="caution">
    <text evidence="2">The sequence shown here is derived from an EMBL/GenBank/DDBJ whole genome shotgun (WGS) entry which is preliminary data.</text>
</comment>
<dbReference type="NCBIfam" id="TIGR02622">
    <property type="entry name" value="CDP_4_6_dhtase"/>
    <property type="match status" value="1"/>
</dbReference>
<evidence type="ECO:0000259" key="1">
    <source>
        <dbReference type="Pfam" id="PF16363"/>
    </source>
</evidence>
<reference evidence="2 3" key="1">
    <citation type="submission" date="2019-12" db="EMBL/GenBank/DDBJ databases">
        <authorList>
            <person name="Zhang Y.-J."/>
        </authorList>
    </citation>
    <scope>NUCLEOTIDE SEQUENCE [LARGE SCALE GENOMIC DNA]</scope>
    <source>
        <strain evidence="2 3">H18S-6</strain>
    </source>
</reference>
<evidence type="ECO:0000313" key="3">
    <source>
        <dbReference type="Proteomes" id="UP000441586"/>
    </source>
</evidence>
<gene>
    <name evidence="2" type="primary">rfbG</name>
    <name evidence="2" type="ORF">GP644_12875</name>
</gene>
<dbReference type="Gene3D" id="3.90.25.10">
    <property type="entry name" value="UDP-galactose 4-epimerase, domain 1"/>
    <property type="match status" value="1"/>
</dbReference>
<evidence type="ECO:0000313" key="2">
    <source>
        <dbReference type="EMBL" id="KAE9629305.1"/>
    </source>
</evidence>
<dbReference type="AlphaFoldDB" id="A0A6A4R9P6"/>
<dbReference type="GO" id="GO:0047733">
    <property type="term" value="F:CDP-glucose 4,6-dehydratase activity"/>
    <property type="evidence" value="ECO:0007669"/>
    <property type="project" value="UniProtKB-EC"/>
</dbReference>
<feature type="domain" description="NAD(P)-binding" evidence="1">
    <location>
        <begin position="14"/>
        <end position="320"/>
    </location>
</feature>
<sequence>MSWDSWAGRRVFLSGHTGFKGTWMCLALLQMGAKVTGFALDPDTTSPAGQSFYDSMGVADKITDVRGDITDAPTLADAMAKAAPEVVLHFAAQPLVRRGYAEPAATFASNLMGTVNLLEAVRACPSVDAVLVVTTDKVYRNEDWAWSYRETDNLGGLDPYSASKACAELAVASYRASILEGVQVATARAGNVIGGGDWAEDRLIPDLVRAFIAGSTTQIRNPLATRPWEFVLEPLMVYLKLCDELLACTAGAADAWNVGPAREDAWPVGRIADRTCTVWGDGAAWEITQGDKPQPKESKLLTLDPSKIHDALSYTPLLHIDGALDWTVELYRAQADVGAMRDIAAKQVRAYLDASLFG</sequence>
<dbReference type="Gene3D" id="3.40.50.720">
    <property type="entry name" value="NAD(P)-binding Rossmann-like Domain"/>
    <property type="match status" value="1"/>
</dbReference>
<dbReference type="Proteomes" id="UP000441586">
    <property type="component" value="Unassembled WGS sequence"/>
</dbReference>
<dbReference type="RefSeq" id="WP_158979916.1">
    <property type="nucleotide sequence ID" value="NZ_WSFO01000007.1"/>
</dbReference>
<dbReference type="EMBL" id="WSFO01000007">
    <property type="protein sequence ID" value="KAE9629305.1"/>
    <property type="molecule type" value="Genomic_DNA"/>
</dbReference>
<name>A0A6A4R9P6_9RHOB</name>
<dbReference type="InterPro" id="IPR013445">
    <property type="entry name" value="CDP_4_6_deHydtase"/>
</dbReference>
<dbReference type="InterPro" id="IPR036291">
    <property type="entry name" value="NAD(P)-bd_dom_sf"/>
</dbReference>
<dbReference type="PANTHER" id="PTHR43000">
    <property type="entry name" value="DTDP-D-GLUCOSE 4,6-DEHYDRATASE-RELATED"/>
    <property type="match status" value="1"/>
</dbReference>
<dbReference type="InterPro" id="IPR016040">
    <property type="entry name" value="NAD(P)-bd_dom"/>
</dbReference>
<accession>A0A6A4R9P6</accession>
<keyword evidence="2" id="KW-0456">Lyase</keyword>
<dbReference type="SUPFAM" id="SSF51735">
    <property type="entry name" value="NAD(P)-binding Rossmann-fold domains"/>
    <property type="match status" value="1"/>
</dbReference>
<protein>
    <submittedName>
        <fullName evidence="2">CDP-glucose 4,6-dehydratase</fullName>
        <ecNumber evidence="2">4.2.1.45</ecNumber>
    </submittedName>
</protein>